<dbReference type="InterPro" id="IPR025738">
    <property type="entry name" value="BatD"/>
</dbReference>
<evidence type="ECO:0000259" key="3">
    <source>
        <dbReference type="Pfam" id="PF25607"/>
    </source>
</evidence>
<keyword evidence="1" id="KW-1133">Transmembrane helix</keyword>
<dbReference type="EMBL" id="PTIY01000007">
    <property type="protein sequence ID" value="PPK71529.1"/>
    <property type="molecule type" value="Genomic_DNA"/>
</dbReference>
<organism evidence="4 5">
    <name type="scientific">Methylobacter tundripaludum</name>
    <dbReference type="NCBI Taxonomy" id="173365"/>
    <lineage>
        <taxon>Bacteria</taxon>
        <taxon>Pseudomonadati</taxon>
        <taxon>Pseudomonadota</taxon>
        <taxon>Gammaproteobacteria</taxon>
        <taxon>Methylococcales</taxon>
        <taxon>Methylococcaceae</taxon>
        <taxon>Methylobacter</taxon>
    </lineage>
</organism>
<evidence type="ECO:0000256" key="2">
    <source>
        <dbReference type="SAM" id="SignalP"/>
    </source>
</evidence>
<keyword evidence="2" id="KW-0732">Signal</keyword>
<feature type="domain" description="DUF7939" evidence="3">
    <location>
        <begin position="468"/>
        <end position="546"/>
    </location>
</feature>
<name>A0A2S6H213_9GAMM</name>
<feature type="chain" id="PRO_5015783456" evidence="2">
    <location>
        <begin position="26"/>
        <end position="563"/>
    </location>
</feature>
<comment type="caution">
    <text evidence="4">The sequence shown here is derived from an EMBL/GenBank/DDBJ whole genome shotgun (WGS) entry which is preliminary data.</text>
</comment>
<evidence type="ECO:0000313" key="5">
    <source>
        <dbReference type="Proteomes" id="UP000238071"/>
    </source>
</evidence>
<gene>
    <name evidence="4" type="ORF">B0F88_10753</name>
</gene>
<evidence type="ECO:0000256" key="1">
    <source>
        <dbReference type="SAM" id="Phobius"/>
    </source>
</evidence>
<keyword evidence="1" id="KW-0812">Transmembrane</keyword>
<sequence>MTNMNAIKKLFLLLLLLNFVPDAVAAQIDVSFDRSSVSLNEAFQIIFTANGTPDNDPDFSPLEQDFEILGQSQSSNSSWINGQSSKTIQWTLNVMAKHPGSLVVPPVKFGDDVSLPASILVTQVIANKAVDTGDDLFLDVEASPQSPYVQSQVLYTVRLYRRVEIAQAGLNEPELGDAVIEKLGDDTNYNTQIDGVNYLVTERKYAIFPQKSGSVTIKPLVLTAEVVAHSRPNFNGFFNSQTTRTKKILSKAVTLDVKPAPAAFTGRHWLSAEQLVLKEEWSGDNQQMRVGEPLTRTLTLLAKGATVGQLPEINAVKIDDRLKTYPDQPVLQEQKKPEGLIAFREEKIAIIPSKAGFYKLPAIEIPWFNSQSQKMEVAKIPEASITVMEAAGTQPAPFVPAAPAVQQPQQAEEAAPVTNPPQQQNVWLWVSVFLAIGWLATLVYFLAKRPAKKPVVEKTEPEIRLADSVKKLKKACMDNNAAAAKDALLAWGRQKSGAASLSAIAELSDARLRDEILLLNQVLYGKTAEPWQGKKLFQAFVENKAREKIAATKDDKLEPLYRL</sequence>
<dbReference type="InterPro" id="IPR057699">
    <property type="entry name" value="DUF7939"/>
</dbReference>
<keyword evidence="1" id="KW-0472">Membrane</keyword>
<feature type="signal peptide" evidence="2">
    <location>
        <begin position="1"/>
        <end position="25"/>
    </location>
</feature>
<feature type="transmembrane region" description="Helical" evidence="1">
    <location>
        <begin position="426"/>
        <end position="447"/>
    </location>
</feature>
<reference evidence="4 5" key="1">
    <citation type="submission" date="2018-02" db="EMBL/GenBank/DDBJ databases">
        <title>Subsurface microbial communities from deep shales in Ohio and West Virginia, USA.</title>
        <authorList>
            <person name="Wrighton K."/>
        </authorList>
    </citation>
    <scope>NUCLEOTIDE SEQUENCE [LARGE SCALE GENOMIC DNA]</scope>
    <source>
        <strain evidence="4 5">OWC-G53F</strain>
    </source>
</reference>
<dbReference type="Pfam" id="PF25607">
    <property type="entry name" value="DUF7939"/>
    <property type="match status" value="1"/>
</dbReference>
<dbReference type="AlphaFoldDB" id="A0A2S6H213"/>
<dbReference type="Proteomes" id="UP000238071">
    <property type="component" value="Unassembled WGS sequence"/>
</dbReference>
<dbReference type="PANTHER" id="PTHR40940">
    <property type="entry name" value="PROTEIN BATD-RELATED"/>
    <property type="match status" value="1"/>
</dbReference>
<dbReference type="PANTHER" id="PTHR40940:SF1">
    <property type="entry name" value="PROTEIN BATD"/>
    <property type="match status" value="1"/>
</dbReference>
<proteinExistence type="predicted"/>
<evidence type="ECO:0000313" key="4">
    <source>
        <dbReference type="EMBL" id="PPK71529.1"/>
    </source>
</evidence>
<protein>
    <submittedName>
        <fullName evidence="4">Oxygen tolerance protein BatD</fullName>
    </submittedName>
</protein>
<accession>A0A2S6H213</accession>
<dbReference type="Pfam" id="PF13584">
    <property type="entry name" value="BatD"/>
    <property type="match status" value="1"/>
</dbReference>
<keyword evidence="5" id="KW-1185">Reference proteome</keyword>